<proteinExistence type="predicted"/>
<protein>
    <submittedName>
        <fullName evidence="1">Uncharacterized protein</fullName>
    </submittedName>
</protein>
<dbReference type="Proteomes" id="UP001523216">
    <property type="component" value="Unassembled WGS sequence"/>
</dbReference>
<gene>
    <name evidence="1" type="ORF">LXN57_36545</name>
</gene>
<evidence type="ECO:0000313" key="2">
    <source>
        <dbReference type="Proteomes" id="UP001523216"/>
    </source>
</evidence>
<keyword evidence="2" id="KW-1185">Reference proteome</keyword>
<organism evidence="1 2">
    <name type="scientific">Paractinoplanes hotanensis</name>
    <dbReference type="NCBI Taxonomy" id="2906497"/>
    <lineage>
        <taxon>Bacteria</taxon>
        <taxon>Bacillati</taxon>
        <taxon>Actinomycetota</taxon>
        <taxon>Actinomycetes</taxon>
        <taxon>Micromonosporales</taxon>
        <taxon>Micromonosporaceae</taxon>
        <taxon>Paractinoplanes</taxon>
    </lineage>
</organism>
<accession>A0ABT0YAL4</accession>
<reference evidence="1 2" key="1">
    <citation type="submission" date="2022-06" db="EMBL/GenBank/DDBJ databases">
        <title>Actinoplanes abujensis sp. nov., isolated from Nigerian arid soil.</title>
        <authorList>
            <person name="Ding P."/>
        </authorList>
    </citation>
    <scope>NUCLEOTIDE SEQUENCE [LARGE SCALE GENOMIC DNA]</scope>
    <source>
        <strain evidence="2">TRM88002</strain>
    </source>
</reference>
<sequence>MGELAERLSLLVVEAASPDGDISATARGPGDVRIGFAPGAYRRYRAAVLARQVEALATALWVRYRRRYLEIVSSWTYRDEEPEPTDEDRDFQRQLADLQVTGVSARGRVIVRSRALVSWHVEIAGEPVGSLTESEFLAELGSAVAALLADHRAKVTLLTDAVYDIGLPRAMRTAG</sequence>
<evidence type="ECO:0000313" key="1">
    <source>
        <dbReference type="EMBL" id="MCM4083080.1"/>
    </source>
</evidence>
<dbReference type="EMBL" id="JAMQOL010000054">
    <property type="protein sequence ID" value="MCM4083080.1"/>
    <property type="molecule type" value="Genomic_DNA"/>
</dbReference>
<comment type="caution">
    <text evidence="1">The sequence shown here is derived from an EMBL/GenBank/DDBJ whole genome shotgun (WGS) entry which is preliminary data.</text>
</comment>
<name>A0ABT0YAL4_9ACTN</name>
<dbReference type="RefSeq" id="WP_251802795.1">
    <property type="nucleotide sequence ID" value="NZ_JAMQOL010000054.1"/>
</dbReference>